<dbReference type="PaxDb" id="4081-Solyc12g055690.1.1"/>
<dbReference type="Gramene" id="Solyc12g055690.2.1">
    <property type="protein sequence ID" value="Solyc12g055690.2.1"/>
    <property type="gene ID" value="Solyc12g055690.2"/>
</dbReference>
<dbReference type="InParanoid" id="A0A3Q7JAN7"/>
<reference evidence="2" key="1">
    <citation type="journal article" date="2012" name="Nature">
        <title>The tomato genome sequence provides insights into fleshy fruit evolution.</title>
        <authorList>
            <consortium name="Tomato Genome Consortium"/>
        </authorList>
    </citation>
    <scope>NUCLEOTIDE SEQUENCE [LARGE SCALE GENOMIC DNA]</scope>
    <source>
        <strain evidence="2">cv. Heinz 1706</strain>
    </source>
</reference>
<keyword evidence="3" id="KW-1185">Reference proteome</keyword>
<protein>
    <submittedName>
        <fullName evidence="2">Uncharacterized protein</fullName>
    </submittedName>
</protein>
<dbReference type="AlphaFoldDB" id="A0A3Q7JAN7"/>
<proteinExistence type="predicted"/>
<organism evidence="2">
    <name type="scientific">Solanum lycopersicum</name>
    <name type="common">Tomato</name>
    <name type="synonym">Lycopersicon esculentum</name>
    <dbReference type="NCBI Taxonomy" id="4081"/>
    <lineage>
        <taxon>Eukaryota</taxon>
        <taxon>Viridiplantae</taxon>
        <taxon>Streptophyta</taxon>
        <taxon>Embryophyta</taxon>
        <taxon>Tracheophyta</taxon>
        <taxon>Spermatophyta</taxon>
        <taxon>Magnoliopsida</taxon>
        <taxon>eudicotyledons</taxon>
        <taxon>Gunneridae</taxon>
        <taxon>Pentapetalae</taxon>
        <taxon>asterids</taxon>
        <taxon>lamiids</taxon>
        <taxon>Solanales</taxon>
        <taxon>Solanaceae</taxon>
        <taxon>Solanoideae</taxon>
        <taxon>Solaneae</taxon>
        <taxon>Solanum</taxon>
        <taxon>Solanum subgen. Lycopersicon</taxon>
    </lineage>
</organism>
<evidence type="ECO:0000313" key="2">
    <source>
        <dbReference type="EnsemblPlants" id="Solyc12g055690.2.1"/>
    </source>
</evidence>
<sequence length="87" mass="9706">MEAQFNQMSPQVVHNQETMIFGGEAALFTTIFLFGKIQMRIIEVDKMIHMMGIHQGVGFEFIDGNCEPLGMNFRKGLNGGHGMVDGE</sequence>
<keyword evidence="1" id="KW-0472">Membrane</keyword>
<dbReference type="EnsemblPlants" id="Solyc12g055690.2.1">
    <property type="protein sequence ID" value="Solyc12g055690.2.1"/>
    <property type="gene ID" value="Solyc12g055690.2"/>
</dbReference>
<evidence type="ECO:0000256" key="1">
    <source>
        <dbReference type="SAM" id="Phobius"/>
    </source>
</evidence>
<evidence type="ECO:0000313" key="3">
    <source>
        <dbReference type="Proteomes" id="UP000004994"/>
    </source>
</evidence>
<name>A0A3Q7JAN7_SOLLC</name>
<reference evidence="2" key="2">
    <citation type="submission" date="2019-01" db="UniProtKB">
        <authorList>
            <consortium name="EnsemblPlants"/>
        </authorList>
    </citation>
    <scope>IDENTIFICATION</scope>
    <source>
        <strain evidence="2">cv. Heinz 1706</strain>
    </source>
</reference>
<keyword evidence="1" id="KW-1133">Transmembrane helix</keyword>
<feature type="transmembrane region" description="Helical" evidence="1">
    <location>
        <begin position="20"/>
        <end position="37"/>
    </location>
</feature>
<keyword evidence="1" id="KW-0812">Transmembrane</keyword>
<dbReference type="Proteomes" id="UP000004994">
    <property type="component" value="Chromosome 12"/>
</dbReference>
<accession>A0A3Q7JAN7</accession>